<dbReference type="EMBL" id="SSMQ01000060">
    <property type="protein sequence ID" value="TKC99134.1"/>
    <property type="molecule type" value="Genomic_DNA"/>
</dbReference>
<dbReference type="GO" id="GO:0005524">
    <property type="term" value="F:ATP binding"/>
    <property type="evidence" value="ECO:0007669"/>
    <property type="project" value="UniProtKB-KW"/>
</dbReference>
<sequence length="400" mass="43220">MLEGDQITPKMRLARHLGQEGKSQVWVAEHVGLGKDVAVKLMGRALSRNSSPLHRFQREADVAARQIKSPHVAQILEHGLTRTGMPYLVMELLEGEDLGSRITRTGPMAPKDAARLISQLAKGLGKAHLLGLVHRNLKPGNIFLTEPEGGDFEAKVLDLGLSVRAGISSMGRTTSDATHMISPEFMSPEQIFGQKDVDFRADLWTLAVLAYYALSGRAPFSGQNLESFGNAIEEGRFEPITTLVPGLPPSIDSFFAKALQRDPTARYSAAKDVADEFERALGIEFEERTSRTSFPLVTQRSSSPGSRPFGPATTTGSMRRPKLSSLKEISDRIPAEVRDAALRPPEALPVTVTPEEPRKSSALVIVVLALLGIGTIVAGLSLLSGDSTPPPKTAPTAPRR</sequence>
<dbReference type="InterPro" id="IPR011009">
    <property type="entry name" value="Kinase-like_dom_sf"/>
</dbReference>
<feature type="compositionally biased region" description="Low complexity" evidence="5">
    <location>
        <begin position="300"/>
        <end position="311"/>
    </location>
</feature>
<evidence type="ECO:0000256" key="5">
    <source>
        <dbReference type="SAM" id="MobiDB-lite"/>
    </source>
</evidence>
<evidence type="ECO:0000256" key="3">
    <source>
        <dbReference type="ARBA" id="ARBA00022777"/>
    </source>
</evidence>
<keyword evidence="6" id="KW-0472">Membrane</keyword>
<proteinExistence type="predicted"/>
<dbReference type="Pfam" id="PF00069">
    <property type="entry name" value="Pkinase"/>
    <property type="match status" value="1"/>
</dbReference>
<keyword evidence="9" id="KW-1185">Reference proteome</keyword>
<evidence type="ECO:0000256" key="1">
    <source>
        <dbReference type="ARBA" id="ARBA00022679"/>
    </source>
</evidence>
<dbReference type="SUPFAM" id="SSF56112">
    <property type="entry name" value="Protein kinase-like (PK-like)"/>
    <property type="match status" value="1"/>
</dbReference>
<dbReference type="Gene3D" id="3.30.200.20">
    <property type="entry name" value="Phosphorylase Kinase, domain 1"/>
    <property type="match status" value="1"/>
</dbReference>
<evidence type="ECO:0000313" key="9">
    <source>
        <dbReference type="Proteomes" id="UP000309215"/>
    </source>
</evidence>
<dbReference type="OrthoDB" id="9801841at2"/>
<gene>
    <name evidence="8" type="ORF">E8A74_39040</name>
</gene>
<feature type="transmembrane region" description="Helical" evidence="6">
    <location>
        <begin position="362"/>
        <end position="383"/>
    </location>
</feature>
<name>A0A4V5PLF3_9BACT</name>
<keyword evidence="2" id="KW-0547">Nucleotide-binding</keyword>
<organism evidence="8 9">
    <name type="scientific">Polyangium fumosum</name>
    <dbReference type="NCBI Taxonomy" id="889272"/>
    <lineage>
        <taxon>Bacteria</taxon>
        <taxon>Pseudomonadati</taxon>
        <taxon>Myxococcota</taxon>
        <taxon>Polyangia</taxon>
        <taxon>Polyangiales</taxon>
        <taxon>Polyangiaceae</taxon>
        <taxon>Polyangium</taxon>
    </lineage>
</organism>
<dbReference type="PROSITE" id="PS50011">
    <property type="entry name" value="PROTEIN_KINASE_DOM"/>
    <property type="match status" value="1"/>
</dbReference>
<dbReference type="AlphaFoldDB" id="A0A4V5PLF3"/>
<dbReference type="InterPro" id="IPR000719">
    <property type="entry name" value="Prot_kinase_dom"/>
</dbReference>
<evidence type="ECO:0000313" key="8">
    <source>
        <dbReference type="EMBL" id="TKC99134.1"/>
    </source>
</evidence>
<keyword evidence="1" id="KW-0808">Transferase</keyword>
<comment type="caution">
    <text evidence="8">The sequence shown here is derived from an EMBL/GenBank/DDBJ whole genome shotgun (WGS) entry which is preliminary data.</text>
</comment>
<dbReference type="Proteomes" id="UP000309215">
    <property type="component" value="Unassembled WGS sequence"/>
</dbReference>
<feature type="region of interest" description="Disordered" evidence="5">
    <location>
        <begin position="292"/>
        <end position="323"/>
    </location>
</feature>
<keyword evidence="4" id="KW-0067">ATP-binding</keyword>
<keyword evidence="8" id="KW-0723">Serine/threonine-protein kinase</keyword>
<dbReference type="PANTHER" id="PTHR43289">
    <property type="entry name" value="MITOGEN-ACTIVATED PROTEIN KINASE KINASE KINASE 20-RELATED"/>
    <property type="match status" value="1"/>
</dbReference>
<dbReference type="CDD" id="cd14014">
    <property type="entry name" value="STKc_PknB_like"/>
    <property type="match status" value="1"/>
</dbReference>
<evidence type="ECO:0000256" key="4">
    <source>
        <dbReference type="ARBA" id="ARBA00022840"/>
    </source>
</evidence>
<evidence type="ECO:0000259" key="7">
    <source>
        <dbReference type="PROSITE" id="PS50011"/>
    </source>
</evidence>
<reference evidence="8 9" key="1">
    <citation type="submission" date="2019-04" db="EMBL/GenBank/DDBJ databases">
        <authorList>
            <person name="Li Y."/>
            <person name="Wang J."/>
        </authorList>
    </citation>
    <scope>NUCLEOTIDE SEQUENCE [LARGE SCALE GENOMIC DNA]</scope>
    <source>
        <strain evidence="8 9">DSM 14668</strain>
    </source>
</reference>
<accession>A0A4V5PLF3</accession>
<dbReference type="PANTHER" id="PTHR43289:SF6">
    <property type="entry name" value="SERINE_THREONINE-PROTEIN KINASE NEKL-3"/>
    <property type="match status" value="1"/>
</dbReference>
<keyword evidence="3 8" id="KW-0418">Kinase</keyword>
<dbReference type="RefSeq" id="WP_136934197.1">
    <property type="nucleotide sequence ID" value="NZ_SSMQ01000060.1"/>
</dbReference>
<evidence type="ECO:0000256" key="6">
    <source>
        <dbReference type="SAM" id="Phobius"/>
    </source>
</evidence>
<dbReference type="Gene3D" id="1.10.510.10">
    <property type="entry name" value="Transferase(Phosphotransferase) domain 1"/>
    <property type="match status" value="1"/>
</dbReference>
<protein>
    <submittedName>
        <fullName evidence="8">Serine/threonine protein kinase</fullName>
    </submittedName>
</protein>
<keyword evidence="6" id="KW-0812">Transmembrane</keyword>
<feature type="domain" description="Protein kinase" evidence="7">
    <location>
        <begin position="11"/>
        <end position="278"/>
    </location>
</feature>
<evidence type="ECO:0000256" key="2">
    <source>
        <dbReference type="ARBA" id="ARBA00022741"/>
    </source>
</evidence>
<dbReference type="GO" id="GO:0004674">
    <property type="term" value="F:protein serine/threonine kinase activity"/>
    <property type="evidence" value="ECO:0007669"/>
    <property type="project" value="UniProtKB-KW"/>
</dbReference>
<keyword evidence="6" id="KW-1133">Transmembrane helix</keyword>